<dbReference type="AlphaFoldDB" id="A0A508B1H2"/>
<accession>A0A508B1H2</accession>
<evidence type="ECO:0000313" key="2">
    <source>
        <dbReference type="Proteomes" id="UP000320431"/>
    </source>
</evidence>
<protein>
    <recommendedName>
        <fullName evidence="3">Polysaccharide lyase</fullName>
    </recommendedName>
</protein>
<dbReference type="InterPro" id="IPR025975">
    <property type="entry name" value="Polysacc_lyase"/>
</dbReference>
<gene>
    <name evidence="1" type="ORF">FKV24_002760</name>
</gene>
<proteinExistence type="predicted"/>
<comment type="caution">
    <text evidence="1">The sequence shown here is derived from an EMBL/GenBank/DDBJ whole genome shotgun (WGS) entry which is preliminary data.</text>
</comment>
<evidence type="ECO:0008006" key="3">
    <source>
        <dbReference type="Google" id="ProtNLM"/>
    </source>
</evidence>
<dbReference type="Proteomes" id="UP000320431">
    <property type="component" value="Unassembled WGS sequence"/>
</dbReference>
<dbReference type="Pfam" id="PF14099">
    <property type="entry name" value="Polysacc_lyase"/>
    <property type="match status" value="1"/>
</dbReference>
<sequence length="296" mass="33189">MGREILNRLGGVGSAIGRRGWWRRTTGAFVLLCAANLQVQAQTPYVHIDAESPTYLEYEVSARPNGWYHALRDIAIGPDRDMPADGDYVAAWISGTMSYTGGRSIGLRAYPSVGPNRDRIEIRAVHGDNDGFRLANATTRYFGYAFMLHNQTQAPIGTSDAHIMQVWQRPSGSVQQGKVPFTLSLGNDYRLHAKARTHVGTWNIWHSEPVSKGEWHTLVYELRPSYNGDSQSGTIAIWFDGVEVTRWVGDWGNPPSLGYTEYFDVRCGIYRSAQNTHTIIMYDDVRFGLTRESVTP</sequence>
<dbReference type="Gene3D" id="2.60.120.200">
    <property type="match status" value="1"/>
</dbReference>
<reference evidence="1 2" key="1">
    <citation type="submission" date="2019-10" db="EMBL/GenBank/DDBJ databases">
        <title>Lysobacter alkalisoli sp. nov., isolated from saline-alkaline soil.</title>
        <authorList>
            <person name="Sun J.-Q."/>
        </authorList>
    </citation>
    <scope>NUCLEOTIDE SEQUENCE [LARGE SCALE GENOMIC DNA]</scope>
    <source>
        <strain evidence="1 2">KCTC 42381</strain>
    </source>
</reference>
<name>A0A508B1H2_9GAMM</name>
<organism evidence="1 2">
    <name type="scientific">Marilutibacter maris</name>
    <dbReference type="NCBI Taxonomy" id="1605891"/>
    <lineage>
        <taxon>Bacteria</taxon>
        <taxon>Pseudomonadati</taxon>
        <taxon>Pseudomonadota</taxon>
        <taxon>Gammaproteobacteria</taxon>
        <taxon>Lysobacterales</taxon>
        <taxon>Lysobacteraceae</taxon>
        <taxon>Marilutibacter</taxon>
    </lineage>
</organism>
<dbReference type="EMBL" id="VICD02000030">
    <property type="protein sequence ID" value="KAB8198291.1"/>
    <property type="molecule type" value="Genomic_DNA"/>
</dbReference>
<evidence type="ECO:0000313" key="1">
    <source>
        <dbReference type="EMBL" id="KAB8198291.1"/>
    </source>
</evidence>